<evidence type="ECO:0000256" key="7">
    <source>
        <dbReference type="RuleBase" id="RU363032"/>
    </source>
</evidence>
<feature type="transmembrane region" description="Helical" evidence="7">
    <location>
        <begin position="244"/>
        <end position="264"/>
    </location>
</feature>
<dbReference type="PANTHER" id="PTHR43163">
    <property type="entry name" value="DIPEPTIDE TRANSPORT SYSTEM PERMEASE PROTEIN DPPB-RELATED"/>
    <property type="match status" value="1"/>
</dbReference>
<evidence type="ECO:0000256" key="5">
    <source>
        <dbReference type="ARBA" id="ARBA00022989"/>
    </source>
</evidence>
<keyword evidence="4 7" id="KW-0812">Transmembrane</keyword>
<feature type="transmembrane region" description="Helical" evidence="7">
    <location>
        <begin position="130"/>
        <end position="155"/>
    </location>
</feature>
<dbReference type="Pfam" id="PF00528">
    <property type="entry name" value="BPD_transp_1"/>
    <property type="match status" value="1"/>
</dbReference>
<feature type="transmembrane region" description="Helical" evidence="7">
    <location>
        <begin position="186"/>
        <end position="208"/>
    </location>
</feature>
<comment type="caution">
    <text evidence="9">The sequence shown here is derived from an EMBL/GenBank/DDBJ whole genome shotgun (WGS) entry which is preliminary data.</text>
</comment>
<reference evidence="9" key="1">
    <citation type="journal article" date="2014" name="Int. J. Syst. Evol. Microbiol.">
        <title>Complete genome of a new Firmicutes species belonging to the dominant human colonic microbiota ('Ruminococcus bicirculans') reveals two chromosomes and a selective capacity to utilize plant glucans.</title>
        <authorList>
            <consortium name="NISC Comparative Sequencing Program"/>
            <person name="Wegmann U."/>
            <person name="Louis P."/>
            <person name="Goesmann A."/>
            <person name="Henrissat B."/>
            <person name="Duncan S.H."/>
            <person name="Flint H.J."/>
        </authorList>
    </citation>
    <scope>NUCLEOTIDE SEQUENCE</scope>
    <source>
        <strain evidence="9">NBRC 103408</strain>
    </source>
</reference>
<comment type="subcellular location">
    <subcellularLocation>
        <location evidence="1 7">Cell membrane</location>
        <topology evidence="1 7">Multi-pass membrane protein</topology>
    </subcellularLocation>
</comment>
<gene>
    <name evidence="9" type="ORF">GCM10007924_25950</name>
</gene>
<dbReference type="EMBL" id="BSNF01000008">
    <property type="protein sequence ID" value="GLQ07374.1"/>
    <property type="molecule type" value="Genomic_DNA"/>
</dbReference>
<dbReference type="PANTHER" id="PTHR43163:SF2">
    <property type="entry name" value="ABC TRANSPORTER PERMEASE PROTEIN"/>
    <property type="match status" value="1"/>
</dbReference>
<proteinExistence type="inferred from homology"/>
<feature type="transmembrane region" description="Helical" evidence="7">
    <location>
        <begin position="292"/>
        <end position="315"/>
    </location>
</feature>
<reference evidence="9" key="2">
    <citation type="submission" date="2023-01" db="EMBL/GenBank/DDBJ databases">
        <title>Draft genome sequence of Sneathiella chinensis strain NBRC 103408.</title>
        <authorList>
            <person name="Sun Q."/>
            <person name="Mori K."/>
        </authorList>
    </citation>
    <scope>NUCLEOTIDE SEQUENCE</scope>
    <source>
        <strain evidence="9">NBRC 103408</strain>
    </source>
</reference>
<organism evidence="9 10">
    <name type="scientific">Sneathiella chinensis</name>
    <dbReference type="NCBI Taxonomy" id="349750"/>
    <lineage>
        <taxon>Bacteria</taxon>
        <taxon>Pseudomonadati</taxon>
        <taxon>Pseudomonadota</taxon>
        <taxon>Alphaproteobacteria</taxon>
        <taxon>Sneathiellales</taxon>
        <taxon>Sneathiellaceae</taxon>
        <taxon>Sneathiella</taxon>
    </lineage>
</organism>
<keyword evidence="6 7" id="KW-0472">Membrane</keyword>
<dbReference type="InterPro" id="IPR035906">
    <property type="entry name" value="MetI-like_sf"/>
</dbReference>
<evidence type="ECO:0000256" key="1">
    <source>
        <dbReference type="ARBA" id="ARBA00004651"/>
    </source>
</evidence>
<name>A0ABQ5U7X6_9PROT</name>
<accession>A0ABQ5U7X6</accession>
<keyword evidence="3" id="KW-1003">Cell membrane</keyword>
<comment type="similarity">
    <text evidence="7">Belongs to the binding-protein-dependent transport system permease family.</text>
</comment>
<evidence type="ECO:0000256" key="2">
    <source>
        <dbReference type="ARBA" id="ARBA00022448"/>
    </source>
</evidence>
<dbReference type="Gene3D" id="1.10.3720.10">
    <property type="entry name" value="MetI-like"/>
    <property type="match status" value="1"/>
</dbReference>
<dbReference type="SUPFAM" id="SSF161098">
    <property type="entry name" value="MetI-like"/>
    <property type="match status" value="1"/>
</dbReference>
<dbReference type="Pfam" id="PF19300">
    <property type="entry name" value="BPD_transp_1_N"/>
    <property type="match status" value="1"/>
</dbReference>
<dbReference type="PROSITE" id="PS50928">
    <property type="entry name" value="ABC_TM1"/>
    <property type="match status" value="1"/>
</dbReference>
<dbReference type="InterPro" id="IPR045621">
    <property type="entry name" value="BPD_transp_1_N"/>
</dbReference>
<evidence type="ECO:0000259" key="8">
    <source>
        <dbReference type="PROSITE" id="PS50928"/>
    </source>
</evidence>
<keyword evidence="10" id="KW-1185">Reference proteome</keyword>
<evidence type="ECO:0000313" key="10">
    <source>
        <dbReference type="Proteomes" id="UP001161409"/>
    </source>
</evidence>
<dbReference type="InterPro" id="IPR000515">
    <property type="entry name" value="MetI-like"/>
</dbReference>
<keyword evidence="5 7" id="KW-1133">Transmembrane helix</keyword>
<dbReference type="CDD" id="cd06261">
    <property type="entry name" value="TM_PBP2"/>
    <property type="match status" value="1"/>
</dbReference>
<dbReference type="RefSeq" id="WP_169561451.1">
    <property type="nucleotide sequence ID" value="NZ_BSNF01000008.1"/>
</dbReference>
<evidence type="ECO:0000256" key="4">
    <source>
        <dbReference type="ARBA" id="ARBA00022692"/>
    </source>
</evidence>
<dbReference type="Proteomes" id="UP001161409">
    <property type="component" value="Unassembled WGS sequence"/>
</dbReference>
<feature type="transmembrane region" description="Helical" evidence="7">
    <location>
        <begin position="100"/>
        <end position="118"/>
    </location>
</feature>
<sequence>MINFILKRLLQSTVVMLFVALISFFLFNFVGDPISNMVGQETSTEDMEQLRENLGLNDPFLVQFARFVGNAVQGDFGISYRLQRPVEELVAERMPATLELVFVSALIAIGLGVAGGLFTGLRKNHWLARLTLTSSLIGVSLPTFIIGILLIYIFAVQLNWLPSFGRGEVVQITDGWSTGLLTGSGWRAIILPAITLALYQTTLILRIIRSEMLEVMRTDFIKFAKARGLKSRDINYGHALKNTLIPVITVTGLQIGSLIAFSIITETVFQWPGMGNLFIQAVQFADVPVMSAYLVLVALFFVVINLIVDLLYFVVDPRLRADLVH</sequence>
<evidence type="ECO:0000256" key="3">
    <source>
        <dbReference type="ARBA" id="ARBA00022475"/>
    </source>
</evidence>
<feature type="domain" description="ABC transmembrane type-1" evidence="8">
    <location>
        <begin position="94"/>
        <end position="312"/>
    </location>
</feature>
<feature type="transmembrane region" description="Helical" evidence="7">
    <location>
        <begin position="12"/>
        <end position="30"/>
    </location>
</feature>
<protein>
    <submittedName>
        <fullName evidence="9">ABC transporter permease</fullName>
    </submittedName>
</protein>
<evidence type="ECO:0000256" key="6">
    <source>
        <dbReference type="ARBA" id="ARBA00023136"/>
    </source>
</evidence>
<evidence type="ECO:0000313" key="9">
    <source>
        <dbReference type="EMBL" id="GLQ07374.1"/>
    </source>
</evidence>
<keyword evidence="2 7" id="KW-0813">Transport</keyword>